<feature type="compositionally biased region" description="Basic and acidic residues" evidence="1">
    <location>
        <begin position="173"/>
        <end position="183"/>
    </location>
</feature>
<feature type="compositionally biased region" description="Acidic residues" evidence="1">
    <location>
        <begin position="943"/>
        <end position="953"/>
    </location>
</feature>
<feature type="compositionally biased region" description="Low complexity" evidence="1">
    <location>
        <begin position="894"/>
        <end position="914"/>
    </location>
</feature>
<comment type="caution">
    <text evidence="2">The sequence shown here is derived from an EMBL/GenBank/DDBJ whole genome shotgun (WGS) entry which is preliminary data.</text>
</comment>
<evidence type="ECO:0000256" key="1">
    <source>
        <dbReference type="SAM" id="MobiDB-lite"/>
    </source>
</evidence>
<feature type="compositionally biased region" description="Low complexity" evidence="1">
    <location>
        <begin position="428"/>
        <end position="439"/>
    </location>
</feature>
<evidence type="ECO:0000313" key="3">
    <source>
        <dbReference type="Proteomes" id="UP001281003"/>
    </source>
</evidence>
<feature type="compositionally biased region" description="Low complexity" evidence="1">
    <location>
        <begin position="864"/>
        <end position="879"/>
    </location>
</feature>
<feature type="region of interest" description="Disordered" evidence="1">
    <location>
        <begin position="18"/>
        <end position="530"/>
    </location>
</feature>
<feature type="compositionally biased region" description="Basic and acidic residues" evidence="1">
    <location>
        <begin position="197"/>
        <end position="209"/>
    </location>
</feature>
<feature type="compositionally biased region" description="Polar residues" evidence="1">
    <location>
        <begin position="364"/>
        <end position="384"/>
    </location>
</feature>
<feature type="compositionally biased region" description="Low complexity" evidence="1">
    <location>
        <begin position="655"/>
        <end position="670"/>
    </location>
</feature>
<feature type="compositionally biased region" description="Polar residues" evidence="1">
    <location>
        <begin position="440"/>
        <end position="453"/>
    </location>
</feature>
<dbReference type="Proteomes" id="UP001281003">
    <property type="component" value="Unassembled WGS sequence"/>
</dbReference>
<dbReference type="AlphaFoldDB" id="A0AAE0PJ79"/>
<feature type="compositionally biased region" description="Basic and acidic residues" evidence="1">
    <location>
        <begin position="222"/>
        <end position="246"/>
    </location>
</feature>
<sequence length="985" mass="106367">MPRQNTFTIVPNALGMQGLIARDSSDSSSSRPKAMTSKQAKKLYKQATKQPKLSKAEQRRLELEEQERIRKELDKQKSANKARLAREKKKAKELAEKEARRKRGLPLVDVHPSQDTISRFVRVGFGNAGAGVKRDVGGNVKSDNGEGQSKAVPPERDGANKENVPNGGAEVGEGPRKRPRLDEGSQSARQDAGMISTKEDIQRMDDNNRPSKPRNTPQAQPKLRDENGASVNLRDDQPRQPVKEVPRTNGAAKTGPSSSKDRIQSSEEIVMLPLPKPIRTHPDRHLEDMGLSRPRTDKHVSQPKGQEAPASKPAPARKVINRLPTGMRARPALGETHGNRSTPSNLAKEMVPPEGDKNRAVVNQVKQQQESQENSQPKLSNSTPKPAVVVAAVGATKPLPPPQPHASPMPPPQRPTTGPSPNPAKSTPPVAQYPAVAPANSSKPLSTASNPSKFASPYRSMGPPAFVPQRPSPGPSRFRKPTVSPSNGGIQKPRFLPRNHPTTSARASPSGSIGRSAVPSNNAPPTSTQLFVMSHLDDLLPSPSQELRELEENIQPTPVSRPPVFKPSSLEQGPPTAMATKSALAPGPRRFVRQTSNVQIAPPQPRMQPVEDDFFPFLSTQDLLFSSQDIRELESGTPSKADTRKEPLRPPSLKSTPNTTTSSPPIISNNGHGPSQLATATPGPNSVVLSQKPPEEAHPSSNPSQRTSTTSTPKATPALGQNPTNNSSPTLPPIPPTPAAPERAPAPPPQSPPRTHWFGSSGVGIQILLAAAESKKTFKEDEERRQEKARRARVAEERRKRKAAAEAKAKQEEEAKKKKAAEERARELDRIRRQGEEIARMKMPSARTPSIVKPVGQGNHAQQASPVVKAAVEAAAAAAGQGNSQVKRQPTLAPQPQQQPQVTKTSSTPRPKSSIAGQYQIPQPEPPEVPQMLPPPPASQETDYGDDDIEDTLGELGLPGGIGLTQFLGPDRDLSWLDEDDIDDF</sequence>
<evidence type="ECO:0000313" key="2">
    <source>
        <dbReference type="EMBL" id="KAK3400829.1"/>
    </source>
</evidence>
<feature type="compositionally biased region" description="Basic and acidic residues" evidence="1">
    <location>
        <begin position="280"/>
        <end position="300"/>
    </location>
</feature>
<feature type="region of interest" description="Disordered" evidence="1">
    <location>
        <begin position="553"/>
        <end position="587"/>
    </location>
</feature>
<feature type="region of interest" description="Disordered" evidence="1">
    <location>
        <begin position="628"/>
        <end position="762"/>
    </location>
</feature>
<feature type="compositionally biased region" description="Low complexity" evidence="1">
    <location>
        <begin position="707"/>
        <end position="729"/>
    </location>
</feature>
<name>A0AAE0PJ79_SORBR</name>
<feature type="compositionally biased region" description="Polar residues" evidence="1">
    <location>
        <begin position="500"/>
        <end position="530"/>
    </location>
</feature>
<feature type="compositionally biased region" description="Pro residues" evidence="1">
    <location>
        <begin position="730"/>
        <end position="752"/>
    </location>
</feature>
<feature type="compositionally biased region" description="Basic and acidic residues" evidence="1">
    <location>
        <begin position="54"/>
        <end position="77"/>
    </location>
</feature>
<accession>A0AAE0PJ79</accession>
<feature type="compositionally biased region" description="Basic and acidic residues" evidence="1">
    <location>
        <begin position="774"/>
        <end position="786"/>
    </location>
</feature>
<feature type="compositionally biased region" description="Basic and acidic residues" evidence="1">
    <location>
        <begin position="90"/>
        <end position="99"/>
    </location>
</feature>
<dbReference type="EMBL" id="JAUTDP010000003">
    <property type="protein sequence ID" value="KAK3400829.1"/>
    <property type="molecule type" value="Genomic_DNA"/>
</dbReference>
<feature type="compositionally biased region" description="Basic and acidic residues" evidence="1">
    <location>
        <begin position="793"/>
        <end position="840"/>
    </location>
</feature>
<reference evidence="2" key="1">
    <citation type="journal article" date="2023" name="Mol. Phylogenet. Evol.">
        <title>Genome-scale phylogeny and comparative genomics of the fungal order Sordariales.</title>
        <authorList>
            <person name="Hensen N."/>
            <person name="Bonometti L."/>
            <person name="Westerberg I."/>
            <person name="Brannstrom I.O."/>
            <person name="Guillou S."/>
            <person name="Cros-Aarteil S."/>
            <person name="Calhoun S."/>
            <person name="Haridas S."/>
            <person name="Kuo A."/>
            <person name="Mondo S."/>
            <person name="Pangilinan J."/>
            <person name="Riley R."/>
            <person name="LaButti K."/>
            <person name="Andreopoulos B."/>
            <person name="Lipzen A."/>
            <person name="Chen C."/>
            <person name="Yan M."/>
            <person name="Daum C."/>
            <person name="Ng V."/>
            <person name="Clum A."/>
            <person name="Steindorff A."/>
            <person name="Ohm R.A."/>
            <person name="Martin F."/>
            <person name="Silar P."/>
            <person name="Natvig D.O."/>
            <person name="Lalanne C."/>
            <person name="Gautier V."/>
            <person name="Ament-Velasquez S.L."/>
            <person name="Kruys A."/>
            <person name="Hutchinson M.I."/>
            <person name="Powell A.J."/>
            <person name="Barry K."/>
            <person name="Miller A.N."/>
            <person name="Grigoriev I.V."/>
            <person name="Debuchy R."/>
            <person name="Gladieux P."/>
            <person name="Hiltunen Thoren M."/>
            <person name="Johannesson H."/>
        </authorList>
    </citation>
    <scope>NUCLEOTIDE SEQUENCE</scope>
    <source>
        <strain evidence="2">FGSC 1904</strain>
    </source>
</reference>
<feature type="compositionally biased region" description="Pro residues" evidence="1">
    <location>
        <begin position="923"/>
        <end position="938"/>
    </location>
</feature>
<feature type="compositionally biased region" description="Pro residues" evidence="1">
    <location>
        <begin position="398"/>
        <end position="422"/>
    </location>
</feature>
<gene>
    <name evidence="2" type="ORF">B0T20DRAFT_371516</name>
</gene>
<feature type="region of interest" description="Disordered" evidence="1">
    <location>
        <begin position="774"/>
        <end position="958"/>
    </location>
</feature>
<protein>
    <submittedName>
        <fullName evidence="2">Uncharacterized protein</fullName>
    </submittedName>
</protein>
<proteinExistence type="predicted"/>
<feature type="compositionally biased region" description="Polar residues" evidence="1">
    <location>
        <begin position="671"/>
        <end position="689"/>
    </location>
</feature>
<reference evidence="2" key="2">
    <citation type="submission" date="2023-07" db="EMBL/GenBank/DDBJ databases">
        <authorList>
            <consortium name="Lawrence Berkeley National Laboratory"/>
            <person name="Haridas S."/>
            <person name="Hensen N."/>
            <person name="Bonometti L."/>
            <person name="Westerberg I."/>
            <person name="Brannstrom I.O."/>
            <person name="Guillou S."/>
            <person name="Cros-Aarteil S."/>
            <person name="Calhoun S."/>
            <person name="Kuo A."/>
            <person name="Mondo S."/>
            <person name="Pangilinan J."/>
            <person name="Riley R."/>
            <person name="LaButti K."/>
            <person name="Andreopoulos B."/>
            <person name="Lipzen A."/>
            <person name="Chen C."/>
            <person name="Yanf M."/>
            <person name="Daum C."/>
            <person name="Ng V."/>
            <person name="Clum A."/>
            <person name="Steindorff A."/>
            <person name="Ohm R."/>
            <person name="Martin F."/>
            <person name="Silar P."/>
            <person name="Natvig D."/>
            <person name="Lalanne C."/>
            <person name="Gautier V."/>
            <person name="Ament-velasquez S.L."/>
            <person name="Kruys A."/>
            <person name="Hutchinson M.I."/>
            <person name="Powell A.J."/>
            <person name="Barry K."/>
            <person name="Miller A.N."/>
            <person name="Grigoriev I.V."/>
            <person name="Debuchy R."/>
            <person name="Gladieux P."/>
            <person name="Thoren M.H."/>
            <person name="Johannesson H."/>
        </authorList>
    </citation>
    <scope>NUCLEOTIDE SEQUENCE</scope>
    <source>
        <strain evidence="2">FGSC 1904</strain>
    </source>
</reference>
<organism evidence="2 3">
    <name type="scientific">Sordaria brevicollis</name>
    <dbReference type="NCBI Taxonomy" id="83679"/>
    <lineage>
        <taxon>Eukaryota</taxon>
        <taxon>Fungi</taxon>
        <taxon>Dikarya</taxon>
        <taxon>Ascomycota</taxon>
        <taxon>Pezizomycotina</taxon>
        <taxon>Sordariomycetes</taxon>
        <taxon>Sordariomycetidae</taxon>
        <taxon>Sordariales</taxon>
        <taxon>Sordariaceae</taxon>
        <taxon>Sordaria</taxon>
    </lineage>
</organism>
<keyword evidence="3" id="KW-1185">Reference proteome</keyword>